<dbReference type="RefSeq" id="WP_343858774.1">
    <property type="nucleotide sequence ID" value="NZ_BAAAFD010000004.1"/>
</dbReference>
<proteinExistence type="predicted"/>
<evidence type="ECO:0000259" key="2">
    <source>
        <dbReference type="Pfam" id="PF12849"/>
    </source>
</evidence>
<organism evidence="3 4">
    <name type="scientific">Aliiglaciecola litoralis</name>
    <dbReference type="NCBI Taxonomy" id="582857"/>
    <lineage>
        <taxon>Bacteria</taxon>
        <taxon>Pseudomonadati</taxon>
        <taxon>Pseudomonadota</taxon>
        <taxon>Gammaproteobacteria</taxon>
        <taxon>Alteromonadales</taxon>
        <taxon>Alteromonadaceae</taxon>
        <taxon>Aliiglaciecola</taxon>
    </lineage>
</organism>
<sequence>MISRLSRVAFLLLFLSMNFAHADGKSVTVLIHNDVKTTELTSAQLRKIFSMRQTLWPDGTPIVVFVLPSQHPAHQALCKDMLKMFPYQVERIWNKLAYSGLGEKPIEVSSEQEMLERLRTTPGAIGYVMENTDFDNAQSLKITGG</sequence>
<keyword evidence="1" id="KW-0732">Signal</keyword>
<keyword evidence="4" id="KW-1185">Reference proteome</keyword>
<feature type="chain" id="PRO_5046254541" description="PBP domain-containing protein" evidence="1">
    <location>
        <begin position="23"/>
        <end position="145"/>
    </location>
</feature>
<evidence type="ECO:0000313" key="4">
    <source>
        <dbReference type="Proteomes" id="UP001500359"/>
    </source>
</evidence>
<feature type="signal peptide" evidence="1">
    <location>
        <begin position="1"/>
        <end position="22"/>
    </location>
</feature>
<dbReference type="EMBL" id="BAAAFD010000004">
    <property type="protein sequence ID" value="GAA0856184.1"/>
    <property type="molecule type" value="Genomic_DNA"/>
</dbReference>
<dbReference type="InterPro" id="IPR024370">
    <property type="entry name" value="PBP_domain"/>
</dbReference>
<name>A0ABN1LHP6_9ALTE</name>
<dbReference type="Pfam" id="PF12849">
    <property type="entry name" value="PBP_like_2"/>
    <property type="match status" value="1"/>
</dbReference>
<feature type="domain" description="PBP" evidence="2">
    <location>
        <begin position="29"/>
        <end position="128"/>
    </location>
</feature>
<gene>
    <name evidence="3" type="ORF">GCM10009114_17190</name>
</gene>
<dbReference type="Proteomes" id="UP001500359">
    <property type="component" value="Unassembled WGS sequence"/>
</dbReference>
<accession>A0ABN1LHP6</accession>
<dbReference type="Gene3D" id="3.40.190.10">
    <property type="entry name" value="Periplasmic binding protein-like II"/>
    <property type="match status" value="1"/>
</dbReference>
<protein>
    <recommendedName>
        <fullName evidence="2">PBP domain-containing protein</fullName>
    </recommendedName>
</protein>
<comment type="caution">
    <text evidence="3">The sequence shown here is derived from an EMBL/GenBank/DDBJ whole genome shotgun (WGS) entry which is preliminary data.</text>
</comment>
<dbReference type="SUPFAM" id="SSF53850">
    <property type="entry name" value="Periplasmic binding protein-like II"/>
    <property type="match status" value="1"/>
</dbReference>
<evidence type="ECO:0000256" key="1">
    <source>
        <dbReference type="SAM" id="SignalP"/>
    </source>
</evidence>
<reference evidence="3 4" key="1">
    <citation type="journal article" date="2019" name="Int. J. Syst. Evol. Microbiol.">
        <title>The Global Catalogue of Microorganisms (GCM) 10K type strain sequencing project: providing services to taxonomists for standard genome sequencing and annotation.</title>
        <authorList>
            <consortium name="The Broad Institute Genomics Platform"/>
            <consortium name="The Broad Institute Genome Sequencing Center for Infectious Disease"/>
            <person name="Wu L."/>
            <person name="Ma J."/>
        </authorList>
    </citation>
    <scope>NUCLEOTIDE SEQUENCE [LARGE SCALE GENOMIC DNA]</scope>
    <source>
        <strain evidence="3 4">JCM 15896</strain>
    </source>
</reference>
<evidence type="ECO:0000313" key="3">
    <source>
        <dbReference type="EMBL" id="GAA0856184.1"/>
    </source>
</evidence>